<dbReference type="EMBL" id="LAVV01008441">
    <property type="protein sequence ID" value="KNZ52798.1"/>
    <property type="molecule type" value="Genomic_DNA"/>
</dbReference>
<dbReference type="Proteomes" id="UP000037035">
    <property type="component" value="Unassembled WGS sequence"/>
</dbReference>
<dbReference type="VEuPathDB" id="FungiDB:VP01_3445g3"/>
<evidence type="ECO:0000313" key="1">
    <source>
        <dbReference type="EMBL" id="KNZ52798.1"/>
    </source>
</evidence>
<evidence type="ECO:0000313" key="2">
    <source>
        <dbReference type="Proteomes" id="UP000037035"/>
    </source>
</evidence>
<keyword evidence="2" id="KW-1185">Reference proteome</keyword>
<organism evidence="1 2">
    <name type="scientific">Puccinia sorghi</name>
    <dbReference type="NCBI Taxonomy" id="27349"/>
    <lineage>
        <taxon>Eukaryota</taxon>
        <taxon>Fungi</taxon>
        <taxon>Dikarya</taxon>
        <taxon>Basidiomycota</taxon>
        <taxon>Pucciniomycotina</taxon>
        <taxon>Pucciniomycetes</taxon>
        <taxon>Pucciniales</taxon>
        <taxon>Pucciniaceae</taxon>
        <taxon>Puccinia</taxon>
    </lineage>
</organism>
<accession>A0A0L6UW95</accession>
<protein>
    <submittedName>
        <fullName evidence="1">Uncharacterized protein</fullName>
    </submittedName>
</protein>
<dbReference type="AlphaFoldDB" id="A0A0L6UW95"/>
<comment type="caution">
    <text evidence="1">The sequence shown here is derived from an EMBL/GenBank/DDBJ whole genome shotgun (WGS) entry which is preliminary data.</text>
</comment>
<sequence>MKALHTPDGGHCNACAKVGLACTFANPECLCRRPSSNKYVFLTSF</sequence>
<dbReference type="OrthoDB" id="4456959at2759"/>
<reference evidence="1 2" key="1">
    <citation type="submission" date="2015-08" db="EMBL/GenBank/DDBJ databases">
        <title>Next Generation Sequencing and Analysis of the Genome of Puccinia sorghi L Schw, the Causal Agent of Maize Common Rust.</title>
        <authorList>
            <person name="Rochi L."/>
            <person name="Burguener G."/>
            <person name="Darino M."/>
            <person name="Turjanski A."/>
            <person name="Kreff E."/>
            <person name="Dieguez M.J."/>
            <person name="Sacco F."/>
        </authorList>
    </citation>
    <scope>NUCLEOTIDE SEQUENCE [LARGE SCALE GENOMIC DNA]</scope>
    <source>
        <strain evidence="1 2">RO10H11247</strain>
    </source>
</reference>
<proteinExistence type="predicted"/>
<gene>
    <name evidence="1" type="ORF">VP01_3445g3</name>
</gene>
<name>A0A0L6UW95_9BASI</name>